<reference evidence="1" key="1">
    <citation type="submission" date="2023-04" db="EMBL/GenBank/DDBJ databases">
        <title>Ambrosiozyma monospora NBRC 10751.</title>
        <authorList>
            <person name="Ichikawa N."/>
            <person name="Sato H."/>
            <person name="Tonouchi N."/>
        </authorList>
    </citation>
    <scope>NUCLEOTIDE SEQUENCE</scope>
    <source>
        <strain evidence="1">NBRC 10751</strain>
    </source>
</reference>
<name>A0ACB5T3R7_AMBMO</name>
<evidence type="ECO:0000313" key="2">
    <source>
        <dbReference type="Proteomes" id="UP001165064"/>
    </source>
</evidence>
<sequence length="374" mass="42671">MTVSNYSLDRLPDNVLNQIISSITNTHDLISLSATNSVLHHLSNQRLYKTITIINKDKLLKPIHKSSISSHHKTQLVAKLSPHDVPQFVANLQRNKSQVPLIQHVIVAERMTEGLDVGLQNLVDLLIEFKVKHSRFSLHGLKSFQFLRSDYEYMQLNRYLLDSLSSLKQHETQIGFVPMYENDEDAFNNYNVKGGNGVNEKTTKLMKYQIFDLEEVKYLPDSEVNSLMISSLTSYSRHGNYAQVDYHDLLPNLSHLEKLEIVGPRSCARFFTAMIDKGVIFENLKDLSINLNSLSLFAEIMHQLVSNLNSLTSLNFKLSQSSINENDELINHQITEAFNKNLTNLKNVSIINLGPDQQNNCPYCSMVTHITLNR</sequence>
<gene>
    <name evidence="1" type="ORF">Amon02_000439200</name>
</gene>
<dbReference type="EMBL" id="BSXS01003000">
    <property type="protein sequence ID" value="GME80297.1"/>
    <property type="molecule type" value="Genomic_DNA"/>
</dbReference>
<accession>A0ACB5T3R7</accession>
<evidence type="ECO:0000313" key="1">
    <source>
        <dbReference type="EMBL" id="GME80297.1"/>
    </source>
</evidence>
<protein>
    <submittedName>
        <fullName evidence="1">Unnamed protein product</fullName>
    </submittedName>
</protein>
<dbReference type="Proteomes" id="UP001165064">
    <property type="component" value="Unassembled WGS sequence"/>
</dbReference>
<keyword evidence="2" id="KW-1185">Reference proteome</keyword>
<proteinExistence type="predicted"/>
<organism evidence="1 2">
    <name type="scientific">Ambrosiozyma monospora</name>
    <name type="common">Yeast</name>
    <name type="synonym">Endomycopsis monosporus</name>
    <dbReference type="NCBI Taxonomy" id="43982"/>
    <lineage>
        <taxon>Eukaryota</taxon>
        <taxon>Fungi</taxon>
        <taxon>Dikarya</taxon>
        <taxon>Ascomycota</taxon>
        <taxon>Saccharomycotina</taxon>
        <taxon>Pichiomycetes</taxon>
        <taxon>Pichiales</taxon>
        <taxon>Pichiaceae</taxon>
        <taxon>Ambrosiozyma</taxon>
    </lineage>
</organism>
<comment type="caution">
    <text evidence="1">The sequence shown here is derived from an EMBL/GenBank/DDBJ whole genome shotgun (WGS) entry which is preliminary data.</text>
</comment>